<feature type="non-terminal residue" evidence="12">
    <location>
        <position position="393"/>
    </location>
</feature>
<dbReference type="InterPro" id="IPR017907">
    <property type="entry name" value="Znf_RING_CS"/>
</dbReference>
<dbReference type="InterPro" id="IPR027370">
    <property type="entry name" value="Znf-RING_euk"/>
</dbReference>
<dbReference type="GO" id="GO:0008270">
    <property type="term" value="F:zinc ion binding"/>
    <property type="evidence" value="ECO:0007669"/>
    <property type="project" value="UniProtKB-KW"/>
</dbReference>
<dbReference type="Proteomes" id="UP000824469">
    <property type="component" value="Unassembled WGS sequence"/>
</dbReference>
<dbReference type="Pfam" id="PF13445">
    <property type="entry name" value="zf-RING_UBOX"/>
    <property type="match status" value="1"/>
</dbReference>
<dbReference type="Gene3D" id="3.30.40.10">
    <property type="entry name" value="Zinc/RING finger domain, C3HC4 (zinc finger)"/>
    <property type="match status" value="1"/>
</dbReference>
<gene>
    <name evidence="12" type="ORF">KI387_039651</name>
</gene>
<organism evidence="12 13">
    <name type="scientific">Taxus chinensis</name>
    <name type="common">Chinese yew</name>
    <name type="synonym">Taxus wallichiana var. chinensis</name>
    <dbReference type="NCBI Taxonomy" id="29808"/>
    <lineage>
        <taxon>Eukaryota</taxon>
        <taxon>Viridiplantae</taxon>
        <taxon>Streptophyta</taxon>
        <taxon>Embryophyta</taxon>
        <taxon>Tracheophyta</taxon>
        <taxon>Spermatophyta</taxon>
        <taxon>Pinopsida</taxon>
        <taxon>Pinidae</taxon>
        <taxon>Conifers II</taxon>
        <taxon>Cupressales</taxon>
        <taxon>Taxaceae</taxon>
        <taxon>Taxus</taxon>
    </lineage>
</organism>
<dbReference type="PROSITE" id="PS00518">
    <property type="entry name" value="ZF_RING_1"/>
    <property type="match status" value="1"/>
</dbReference>
<comment type="pathway">
    <text evidence="2">Protein modification; protein ubiquitination.</text>
</comment>
<feature type="domain" description="SPX" evidence="11">
    <location>
        <begin position="48"/>
        <end position="222"/>
    </location>
</feature>
<dbReference type="PANTHER" id="PTHR46764">
    <property type="entry name" value="E3 UBIQUITIN-PROTEIN LIGASE BAH1"/>
    <property type="match status" value="1"/>
</dbReference>
<evidence type="ECO:0000256" key="7">
    <source>
        <dbReference type="ARBA" id="ARBA00022786"/>
    </source>
</evidence>
<dbReference type="InterPro" id="IPR004331">
    <property type="entry name" value="SPX_dom"/>
</dbReference>
<evidence type="ECO:0000256" key="4">
    <source>
        <dbReference type="ARBA" id="ARBA00022679"/>
    </source>
</evidence>
<evidence type="ECO:0000256" key="2">
    <source>
        <dbReference type="ARBA" id="ARBA00004906"/>
    </source>
</evidence>
<keyword evidence="7" id="KW-0833">Ubl conjugation pathway</keyword>
<dbReference type="AlphaFoldDB" id="A0AA38FB13"/>
<dbReference type="PANTHER" id="PTHR46764:SF2">
    <property type="entry name" value="E3 UBIQUITIN-PROTEIN LIGASE BAH1-LIKE-RELATED"/>
    <property type="match status" value="1"/>
</dbReference>
<dbReference type="InterPro" id="IPR013083">
    <property type="entry name" value="Znf_RING/FYVE/PHD"/>
</dbReference>
<feature type="domain" description="RING-type" evidence="10">
    <location>
        <begin position="289"/>
        <end position="338"/>
    </location>
</feature>
<accession>A0AA38FB13</accession>
<dbReference type="PROSITE" id="PS50089">
    <property type="entry name" value="ZF_RING_2"/>
    <property type="match status" value="1"/>
</dbReference>
<dbReference type="CDD" id="cd23127">
    <property type="entry name" value="RING-HC_BAH1-like"/>
    <property type="match status" value="1"/>
</dbReference>
<name>A0AA38FB13_TAXCH</name>
<evidence type="ECO:0000256" key="5">
    <source>
        <dbReference type="ARBA" id="ARBA00022723"/>
    </source>
</evidence>
<sequence>SFKTKHYRELFSALCVQKLQCLGDFILLSYLFRFLYLFRFEGWKVLIMKFGEKFTEYLHGEGERFRDKYSHVEYKRLKKVLKKCRVGDVREDVAETGEGLYVENETVICEEMPSCGFSKALCLSETCPVCDKIFFYELTKEISAIVGCFSSRARRLLHLHLASGFQRYLWRIKHCFADDHLAMIQEGQNLVSYVAMNAIAVRKILKKYDKVHSSVNGRNFKSKLQAKHIELLKSPWLIELSAFQINTRDSGHGYIGEIFPECSCDFTETDPVITFTLPDSVKCEFSLTCPICLETVFDPVSLGCGHIFCNSCACTGASVPTIEGVKSANRRAKCPICRQMGVYNDAVHLTELSLLVKRRCSGYWKERLHAERAQRVKQAKEHWDLQSRFILGF</sequence>
<keyword evidence="5" id="KW-0479">Metal-binding</keyword>
<evidence type="ECO:0000256" key="6">
    <source>
        <dbReference type="ARBA" id="ARBA00022771"/>
    </source>
</evidence>
<evidence type="ECO:0000313" key="12">
    <source>
        <dbReference type="EMBL" id="KAH9296063.1"/>
    </source>
</evidence>
<dbReference type="SMART" id="SM00184">
    <property type="entry name" value="RING"/>
    <property type="match status" value="1"/>
</dbReference>
<evidence type="ECO:0000256" key="1">
    <source>
        <dbReference type="ARBA" id="ARBA00000900"/>
    </source>
</evidence>
<dbReference type="SUPFAM" id="SSF57850">
    <property type="entry name" value="RING/U-box"/>
    <property type="match status" value="1"/>
</dbReference>
<dbReference type="InterPro" id="IPR033326">
    <property type="entry name" value="BAH1"/>
</dbReference>
<dbReference type="GO" id="GO:0061630">
    <property type="term" value="F:ubiquitin protein ligase activity"/>
    <property type="evidence" value="ECO:0007669"/>
    <property type="project" value="UniProtKB-EC"/>
</dbReference>
<comment type="caution">
    <text evidence="12">The sequence shown here is derived from an EMBL/GenBank/DDBJ whole genome shotgun (WGS) entry which is preliminary data.</text>
</comment>
<evidence type="ECO:0000259" key="10">
    <source>
        <dbReference type="PROSITE" id="PS50089"/>
    </source>
</evidence>
<dbReference type="OMA" id="LCQCQSC"/>
<comment type="catalytic activity">
    <reaction evidence="1">
        <text>S-ubiquitinyl-[E2 ubiquitin-conjugating enzyme]-L-cysteine + [acceptor protein]-L-lysine = [E2 ubiquitin-conjugating enzyme]-L-cysteine + N(6)-ubiquitinyl-[acceptor protein]-L-lysine.</text>
        <dbReference type="EC" id="2.3.2.27"/>
    </reaction>
</comment>
<dbReference type="EC" id="2.3.2.27" evidence="3"/>
<evidence type="ECO:0000256" key="9">
    <source>
        <dbReference type="PROSITE-ProRule" id="PRU00175"/>
    </source>
</evidence>
<keyword evidence="6 9" id="KW-0863">Zinc-finger</keyword>
<dbReference type="EMBL" id="JAHRHJ020000011">
    <property type="protein sequence ID" value="KAH9296063.1"/>
    <property type="molecule type" value="Genomic_DNA"/>
</dbReference>
<keyword evidence="4" id="KW-0808">Transferase</keyword>
<evidence type="ECO:0000259" key="11">
    <source>
        <dbReference type="PROSITE" id="PS51382"/>
    </source>
</evidence>
<evidence type="ECO:0000256" key="3">
    <source>
        <dbReference type="ARBA" id="ARBA00012483"/>
    </source>
</evidence>
<evidence type="ECO:0000313" key="13">
    <source>
        <dbReference type="Proteomes" id="UP000824469"/>
    </source>
</evidence>
<evidence type="ECO:0000256" key="8">
    <source>
        <dbReference type="ARBA" id="ARBA00022833"/>
    </source>
</evidence>
<dbReference type="CDD" id="cd14482">
    <property type="entry name" value="SPX_BAH1-like"/>
    <property type="match status" value="1"/>
</dbReference>
<protein>
    <recommendedName>
        <fullName evidence="3">RING-type E3 ubiquitin transferase</fullName>
        <ecNumber evidence="3">2.3.2.27</ecNumber>
    </recommendedName>
</protein>
<proteinExistence type="predicted"/>
<dbReference type="InterPro" id="IPR001841">
    <property type="entry name" value="Znf_RING"/>
</dbReference>
<dbReference type="PROSITE" id="PS51382">
    <property type="entry name" value="SPX"/>
    <property type="match status" value="1"/>
</dbReference>
<reference evidence="12 13" key="1">
    <citation type="journal article" date="2021" name="Nat. Plants">
        <title>The Taxus genome provides insights into paclitaxel biosynthesis.</title>
        <authorList>
            <person name="Xiong X."/>
            <person name="Gou J."/>
            <person name="Liao Q."/>
            <person name="Li Y."/>
            <person name="Zhou Q."/>
            <person name="Bi G."/>
            <person name="Li C."/>
            <person name="Du R."/>
            <person name="Wang X."/>
            <person name="Sun T."/>
            <person name="Guo L."/>
            <person name="Liang H."/>
            <person name="Lu P."/>
            <person name="Wu Y."/>
            <person name="Zhang Z."/>
            <person name="Ro D.K."/>
            <person name="Shang Y."/>
            <person name="Huang S."/>
            <person name="Yan J."/>
        </authorList>
    </citation>
    <scope>NUCLEOTIDE SEQUENCE [LARGE SCALE GENOMIC DNA]</scope>
    <source>
        <strain evidence="12">Ta-2019</strain>
    </source>
</reference>
<keyword evidence="13" id="KW-1185">Reference proteome</keyword>
<keyword evidence="8" id="KW-0862">Zinc</keyword>